<dbReference type="Proteomes" id="UP000650628">
    <property type="component" value="Unassembled WGS sequence"/>
</dbReference>
<proteinExistence type="predicted"/>
<evidence type="ECO:0000256" key="1">
    <source>
        <dbReference type="SAM" id="MobiDB-lite"/>
    </source>
</evidence>
<evidence type="ECO:0000313" key="3">
    <source>
        <dbReference type="Proteomes" id="UP000650628"/>
    </source>
</evidence>
<name>A0A8J3X3Z8_9ACTN</name>
<feature type="region of interest" description="Disordered" evidence="1">
    <location>
        <begin position="40"/>
        <end position="76"/>
    </location>
</feature>
<evidence type="ECO:0000313" key="2">
    <source>
        <dbReference type="EMBL" id="GII27097.1"/>
    </source>
</evidence>
<sequence length="115" mass="11951">MATSAGLARSANPTKIGSASLACSSVSPLVAAQIALTCPSDKLPSANRTRTTPRRANSVANTTSRDADPALVPHPPRNHIRVLACPWDLAAPARCTHSTRAAIAEVNRSRANTNS</sequence>
<feature type="compositionally biased region" description="Low complexity" evidence="1">
    <location>
        <begin position="44"/>
        <end position="58"/>
    </location>
</feature>
<keyword evidence="3" id="KW-1185">Reference proteome</keyword>
<gene>
    <name evidence="2" type="ORF">Pmi06nite_05390</name>
</gene>
<accession>A0A8J3X3Z8</accession>
<comment type="caution">
    <text evidence="2">The sequence shown here is derived from an EMBL/GenBank/DDBJ whole genome shotgun (WGS) entry which is preliminary data.</text>
</comment>
<dbReference type="AlphaFoldDB" id="A0A8J3X3Z8"/>
<dbReference type="EMBL" id="BOOO01000002">
    <property type="protein sequence ID" value="GII27097.1"/>
    <property type="molecule type" value="Genomic_DNA"/>
</dbReference>
<organism evidence="2 3">
    <name type="scientific">Planotetraspora mira</name>
    <dbReference type="NCBI Taxonomy" id="58121"/>
    <lineage>
        <taxon>Bacteria</taxon>
        <taxon>Bacillati</taxon>
        <taxon>Actinomycetota</taxon>
        <taxon>Actinomycetes</taxon>
        <taxon>Streptosporangiales</taxon>
        <taxon>Streptosporangiaceae</taxon>
        <taxon>Planotetraspora</taxon>
    </lineage>
</organism>
<reference evidence="2 3" key="1">
    <citation type="submission" date="2021-01" db="EMBL/GenBank/DDBJ databases">
        <title>Whole genome shotgun sequence of Planotetraspora mira NBRC 15435.</title>
        <authorList>
            <person name="Komaki H."/>
            <person name="Tamura T."/>
        </authorList>
    </citation>
    <scope>NUCLEOTIDE SEQUENCE [LARGE SCALE GENOMIC DNA]</scope>
    <source>
        <strain evidence="2 3">NBRC 15435</strain>
    </source>
</reference>
<protein>
    <submittedName>
        <fullName evidence="2">Uncharacterized protein</fullName>
    </submittedName>
</protein>